<dbReference type="EMBL" id="JACEEZ010005747">
    <property type="protein sequence ID" value="KAG0725309.1"/>
    <property type="molecule type" value="Genomic_DNA"/>
</dbReference>
<dbReference type="Proteomes" id="UP000770661">
    <property type="component" value="Unassembled WGS sequence"/>
</dbReference>
<dbReference type="AlphaFoldDB" id="A0A8J4YMH0"/>
<evidence type="ECO:0000313" key="2">
    <source>
        <dbReference type="Proteomes" id="UP000770661"/>
    </source>
</evidence>
<sequence length="168" mass="18942">MDRVGFHDGFCWLEERREAISCQQPGGYLHNMKATLNSKYFREVAKDERHIQIKFSETFVGKEGTVVSEEALYVGGTVEVDVFGGGRKAMARVGGVIGTVKERIGEENPMGAMVPYSQMCYFVNRIYHWASDCPTPTKTKEAMVVREETSELIRGYVNVKIARTIYGN</sequence>
<evidence type="ECO:0000313" key="1">
    <source>
        <dbReference type="EMBL" id="KAG0725309.1"/>
    </source>
</evidence>
<accession>A0A8J4YMH0</accession>
<name>A0A8J4YMH0_CHIOP</name>
<keyword evidence="2" id="KW-1185">Reference proteome</keyword>
<reference evidence="1" key="1">
    <citation type="submission" date="2020-07" db="EMBL/GenBank/DDBJ databases">
        <title>The High-quality genome of the commercially important snow crab, Chionoecetes opilio.</title>
        <authorList>
            <person name="Jeong J.-H."/>
            <person name="Ryu S."/>
        </authorList>
    </citation>
    <scope>NUCLEOTIDE SEQUENCE</scope>
    <source>
        <strain evidence="1">MADBK_172401_WGS</strain>
        <tissue evidence="1">Digestive gland</tissue>
    </source>
</reference>
<comment type="caution">
    <text evidence="1">The sequence shown here is derived from an EMBL/GenBank/DDBJ whole genome shotgun (WGS) entry which is preliminary data.</text>
</comment>
<organism evidence="1 2">
    <name type="scientific">Chionoecetes opilio</name>
    <name type="common">Atlantic snow crab</name>
    <name type="synonym">Cancer opilio</name>
    <dbReference type="NCBI Taxonomy" id="41210"/>
    <lineage>
        <taxon>Eukaryota</taxon>
        <taxon>Metazoa</taxon>
        <taxon>Ecdysozoa</taxon>
        <taxon>Arthropoda</taxon>
        <taxon>Crustacea</taxon>
        <taxon>Multicrustacea</taxon>
        <taxon>Malacostraca</taxon>
        <taxon>Eumalacostraca</taxon>
        <taxon>Eucarida</taxon>
        <taxon>Decapoda</taxon>
        <taxon>Pleocyemata</taxon>
        <taxon>Brachyura</taxon>
        <taxon>Eubrachyura</taxon>
        <taxon>Majoidea</taxon>
        <taxon>Majidae</taxon>
        <taxon>Chionoecetes</taxon>
    </lineage>
</organism>
<proteinExistence type="predicted"/>
<gene>
    <name evidence="1" type="ORF">GWK47_038865</name>
</gene>
<protein>
    <submittedName>
        <fullName evidence="1">Uncharacterized protein</fullName>
    </submittedName>
</protein>